<dbReference type="EMBL" id="DS959441">
    <property type="protein sequence ID" value="EEC19326.1"/>
    <property type="molecule type" value="Genomic_DNA"/>
</dbReference>
<reference evidence="2 4" key="1">
    <citation type="submission" date="2008-03" db="EMBL/GenBank/DDBJ databases">
        <title>Annotation of Ixodes scapularis.</title>
        <authorList>
            <consortium name="Ixodes scapularis Genome Project Consortium"/>
            <person name="Caler E."/>
            <person name="Hannick L.I."/>
            <person name="Bidwell S."/>
            <person name="Joardar V."/>
            <person name="Thiagarajan M."/>
            <person name="Amedeo P."/>
            <person name="Galinsky K.J."/>
            <person name="Schobel S."/>
            <person name="Inman J."/>
            <person name="Hostetler J."/>
            <person name="Miller J."/>
            <person name="Hammond M."/>
            <person name="Megy K."/>
            <person name="Lawson D."/>
            <person name="Kodira C."/>
            <person name="Sutton G."/>
            <person name="Meyer J."/>
            <person name="Hill C.A."/>
            <person name="Birren B."/>
            <person name="Nene V."/>
            <person name="Collins F."/>
            <person name="Alarcon-Chaidez F."/>
            <person name="Wikel S."/>
            <person name="Strausberg R."/>
        </authorList>
    </citation>
    <scope>NUCLEOTIDE SEQUENCE [LARGE SCALE GENOMIC DNA]</scope>
    <source>
        <strain evidence="4">Wikel</strain>
        <strain evidence="2">Wikel colony</strain>
    </source>
</reference>
<feature type="non-terminal residue" evidence="2">
    <location>
        <position position="1"/>
    </location>
</feature>
<evidence type="ECO:0000313" key="2">
    <source>
        <dbReference type="EMBL" id="EEC19326.1"/>
    </source>
</evidence>
<dbReference type="PaxDb" id="6945-B7QKF4"/>
<dbReference type="VEuPathDB" id="VectorBase:ISCI014348"/>
<evidence type="ECO:0000313" key="4">
    <source>
        <dbReference type="Proteomes" id="UP000001555"/>
    </source>
</evidence>
<dbReference type="InParanoid" id="B7QKF4"/>
<dbReference type="EnsemblMetazoa" id="ISCW014348-RA">
    <property type="protein sequence ID" value="ISCW014348-PA"/>
    <property type="gene ID" value="ISCW014348"/>
</dbReference>
<accession>B7QKF4</accession>
<dbReference type="EMBL" id="ABJB010641800">
    <property type="status" value="NOT_ANNOTATED_CDS"/>
    <property type="molecule type" value="Genomic_DNA"/>
</dbReference>
<dbReference type="AlphaFoldDB" id="B7QKF4"/>
<evidence type="ECO:0000313" key="3">
    <source>
        <dbReference type="EnsemblMetazoa" id="ISCW014348-PA"/>
    </source>
</evidence>
<dbReference type="InterPro" id="IPR036691">
    <property type="entry name" value="Endo/exonu/phosph_ase_sf"/>
</dbReference>
<evidence type="ECO:0000256" key="1">
    <source>
        <dbReference type="SAM" id="MobiDB-lite"/>
    </source>
</evidence>
<dbReference type="HOGENOM" id="CLU_1393310_0_0_1"/>
<dbReference type="VEuPathDB" id="VectorBase:ISCW014348"/>
<gene>
    <name evidence="2" type="ORF">IscW_ISCW014348</name>
</gene>
<keyword evidence="4" id="KW-1185">Reference proteome</keyword>
<protein>
    <recommendedName>
        <fullName evidence="5">Endonuclease/exonuclease/phosphatase domain-containing protein</fullName>
    </recommendedName>
</protein>
<feature type="non-terminal residue" evidence="2">
    <location>
        <position position="196"/>
    </location>
</feature>
<reference evidence="3" key="2">
    <citation type="submission" date="2020-05" db="UniProtKB">
        <authorList>
            <consortium name="EnsemblMetazoa"/>
        </authorList>
    </citation>
    <scope>IDENTIFICATION</scope>
    <source>
        <strain evidence="3">wikel</strain>
    </source>
</reference>
<organism>
    <name type="scientific">Ixodes scapularis</name>
    <name type="common">Black-legged tick</name>
    <name type="synonym">Deer tick</name>
    <dbReference type="NCBI Taxonomy" id="6945"/>
    <lineage>
        <taxon>Eukaryota</taxon>
        <taxon>Metazoa</taxon>
        <taxon>Ecdysozoa</taxon>
        <taxon>Arthropoda</taxon>
        <taxon>Chelicerata</taxon>
        <taxon>Arachnida</taxon>
        <taxon>Acari</taxon>
        <taxon>Parasitiformes</taxon>
        <taxon>Ixodida</taxon>
        <taxon>Ixodoidea</taxon>
        <taxon>Ixodidae</taxon>
        <taxon>Ixodinae</taxon>
        <taxon>Ixodes</taxon>
    </lineage>
</organism>
<feature type="compositionally biased region" description="Polar residues" evidence="1">
    <location>
        <begin position="186"/>
        <end position="196"/>
    </location>
</feature>
<dbReference type="Proteomes" id="UP000001555">
    <property type="component" value="Unassembled WGS sequence"/>
</dbReference>
<sequence length="196" mass="22394">CNKYTTKGRGLYQDATVLDFILITDPTHPTRIGNFVSRDTTPDLTFVKNDARGAITWRNMWADLSSDHTVVDISIPEHNDTSIRTQRWIDWDAFRDARNQKRDGEDEIEDIDSWTAEITKSVRDATKELETGAEIDKVDSRLAHLIEAKCRYSINGRNNGSTAGLERRWRSSTERSRITAARYARNSGTRSATRQT</sequence>
<feature type="region of interest" description="Disordered" evidence="1">
    <location>
        <begin position="161"/>
        <end position="196"/>
    </location>
</feature>
<name>B7QKF4_IXOSC</name>
<dbReference type="SUPFAM" id="SSF56219">
    <property type="entry name" value="DNase I-like"/>
    <property type="match status" value="1"/>
</dbReference>
<evidence type="ECO:0008006" key="5">
    <source>
        <dbReference type="Google" id="ProtNLM"/>
    </source>
</evidence>
<proteinExistence type="predicted"/>
<feature type="compositionally biased region" description="Basic and acidic residues" evidence="1">
    <location>
        <begin position="165"/>
        <end position="177"/>
    </location>
</feature>